<keyword evidence="6" id="KW-0449">Lipoprotein</keyword>
<evidence type="ECO:0000256" key="5">
    <source>
        <dbReference type="ARBA" id="ARBA00022837"/>
    </source>
</evidence>
<dbReference type="SUPFAM" id="SSF47473">
    <property type="entry name" value="EF-hand"/>
    <property type="match status" value="1"/>
</dbReference>
<accession>A0A816NES7</accession>
<dbReference type="AlphaFoldDB" id="A0A816NES7"/>
<dbReference type="PROSITE" id="PS00018">
    <property type="entry name" value="EF_HAND_1"/>
    <property type="match status" value="1"/>
</dbReference>
<comment type="similarity">
    <text evidence="1">Belongs to the recoverin family.</text>
</comment>
<comment type="caution">
    <text evidence="8">The sequence shown here is derived from an EMBL/GenBank/DDBJ whole genome shotgun (WGS) entry which is preliminary data.</text>
</comment>
<dbReference type="EMBL" id="CAJNRF010002019">
    <property type="protein sequence ID" value="CAF2032742.1"/>
    <property type="molecule type" value="Genomic_DNA"/>
</dbReference>
<dbReference type="InterPro" id="IPR028846">
    <property type="entry name" value="Recoverin"/>
</dbReference>
<organism evidence="8 10">
    <name type="scientific">Rotaria magnacalcarata</name>
    <dbReference type="NCBI Taxonomy" id="392030"/>
    <lineage>
        <taxon>Eukaryota</taxon>
        <taxon>Metazoa</taxon>
        <taxon>Spiralia</taxon>
        <taxon>Gnathifera</taxon>
        <taxon>Rotifera</taxon>
        <taxon>Eurotatoria</taxon>
        <taxon>Bdelloidea</taxon>
        <taxon>Philodinida</taxon>
        <taxon>Philodinidae</taxon>
        <taxon>Rotaria</taxon>
    </lineage>
</organism>
<feature type="domain" description="EF-hand" evidence="7">
    <location>
        <begin position="68"/>
        <end position="103"/>
    </location>
</feature>
<evidence type="ECO:0000256" key="3">
    <source>
        <dbReference type="ARBA" id="ARBA00022723"/>
    </source>
</evidence>
<protein>
    <recommendedName>
        <fullName evidence="7">EF-hand domain-containing protein</fullName>
    </recommendedName>
</protein>
<keyword evidence="5" id="KW-0106">Calcium</keyword>
<reference evidence="8" key="1">
    <citation type="submission" date="2021-02" db="EMBL/GenBank/DDBJ databases">
        <authorList>
            <person name="Nowell W R."/>
        </authorList>
    </citation>
    <scope>NUCLEOTIDE SEQUENCE</scope>
</reference>
<dbReference type="EMBL" id="CAJNRG010016064">
    <property type="protein sequence ID" value="CAF2190725.1"/>
    <property type="molecule type" value="Genomic_DNA"/>
</dbReference>
<dbReference type="PANTHER" id="PTHR23055">
    <property type="entry name" value="CALCIUM BINDING PROTEINS"/>
    <property type="match status" value="1"/>
</dbReference>
<dbReference type="Proteomes" id="UP000663887">
    <property type="component" value="Unassembled WGS sequence"/>
</dbReference>
<dbReference type="PANTHER" id="PTHR23055:SF178">
    <property type="entry name" value="NEUROCALCIN HOMOLOG"/>
    <property type="match status" value="1"/>
</dbReference>
<evidence type="ECO:0000313" key="9">
    <source>
        <dbReference type="EMBL" id="CAF2190725.1"/>
    </source>
</evidence>
<evidence type="ECO:0000313" key="8">
    <source>
        <dbReference type="EMBL" id="CAF2032742.1"/>
    </source>
</evidence>
<dbReference type="InterPro" id="IPR002048">
    <property type="entry name" value="EF_hand_dom"/>
</dbReference>
<gene>
    <name evidence="8" type="ORF">WKI299_LOCUS6816</name>
    <name evidence="9" type="ORF">XDN619_LOCUS32267</name>
</gene>
<evidence type="ECO:0000256" key="2">
    <source>
        <dbReference type="ARBA" id="ARBA00022707"/>
    </source>
</evidence>
<name>A0A816NES7_9BILA</name>
<evidence type="ECO:0000256" key="1">
    <source>
        <dbReference type="ARBA" id="ARBA00006049"/>
    </source>
</evidence>
<evidence type="ECO:0000256" key="4">
    <source>
        <dbReference type="ARBA" id="ARBA00022737"/>
    </source>
</evidence>
<dbReference type="PROSITE" id="PS50222">
    <property type="entry name" value="EF_HAND_2"/>
    <property type="match status" value="1"/>
</dbReference>
<sequence>MAESLNMKHGTGQILTEKDIEILKKSSNLNEEEIRRTHAEFWEEFPGGKMNKEEFIKYYQLISNDDQKLRENDDKAFNVFDENHDDVIDFAEFLFMLACDSNSELARKYGHMFEIRNTSGNGQLDKNELTAFITNTLAIFGQEHRPDDKDPATIASITFSLLGAEENETVNKEQFTIGCIKYPILVDLFNSNTVESS</sequence>
<evidence type="ECO:0000313" key="10">
    <source>
        <dbReference type="Proteomes" id="UP000663856"/>
    </source>
</evidence>
<proteinExistence type="inferred from homology"/>
<evidence type="ECO:0000259" key="7">
    <source>
        <dbReference type="PROSITE" id="PS50222"/>
    </source>
</evidence>
<dbReference type="Proteomes" id="UP000663856">
    <property type="component" value="Unassembled WGS sequence"/>
</dbReference>
<keyword evidence="4" id="KW-0677">Repeat</keyword>
<keyword evidence="3" id="KW-0479">Metal-binding</keyword>
<dbReference type="InterPro" id="IPR011992">
    <property type="entry name" value="EF-hand-dom_pair"/>
</dbReference>
<keyword evidence="2" id="KW-0519">Myristate</keyword>
<dbReference type="GO" id="GO:0005509">
    <property type="term" value="F:calcium ion binding"/>
    <property type="evidence" value="ECO:0007669"/>
    <property type="project" value="InterPro"/>
</dbReference>
<dbReference type="InterPro" id="IPR018247">
    <property type="entry name" value="EF_Hand_1_Ca_BS"/>
</dbReference>
<evidence type="ECO:0000256" key="6">
    <source>
        <dbReference type="ARBA" id="ARBA00023288"/>
    </source>
</evidence>
<dbReference type="Gene3D" id="1.10.238.10">
    <property type="entry name" value="EF-hand"/>
    <property type="match status" value="1"/>
</dbReference>
<dbReference type="PRINTS" id="PR00450">
    <property type="entry name" value="RECOVERIN"/>
</dbReference>